<sequence length="45" mass="4504">MRSSPARLSDQSNPASSPRCKSGHPGGADGEPIDPAAGRGAFGRP</sequence>
<gene>
    <name evidence="2" type="ORF">OZSIB_3854</name>
</gene>
<evidence type="ECO:0000313" key="2">
    <source>
        <dbReference type="EMBL" id="RCK79985.1"/>
    </source>
</evidence>
<name>A0A367ZPB8_9BACT</name>
<organism evidence="2 3">
    <name type="scientific">Candidatus Ozemobacter sibiricus</name>
    <dbReference type="NCBI Taxonomy" id="2268124"/>
    <lineage>
        <taxon>Bacteria</taxon>
        <taxon>Candidatus Ozemobacteria</taxon>
        <taxon>Candidatus Ozemobacterales</taxon>
        <taxon>Candidatus Ozemobacteraceae</taxon>
        <taxon>Candidatus Ozemobacter</taxon>
    </lineage>
</organism>
<evidence type="ECO:0000256" key="1">
    <source>
        <dbReference type="SAM" id="MobiDB-lite"/>
    </source>
</evidence>
<dbReference type="Proteomes" id="UP000252355">
    <property type="component" value="Unassembled WGS sequence"/>
</dbReference>
<reference evidence="2 3" key="1">
    <citation type="submission" date="2018-05" db="EMBL/GenBank/DDBJ databases">
        <title>A metagenomic window into the 2 km-deep terrestrial subsurface aquifer revealed taxonomically and functionally diverse microbial community comprising novel uncultured bacterial lineages.</title>
        <authorList>
            <person name="Kadnikov V.V."/>
            <person name="Mardanov A.V."/>
            <person name="Beletsky A.V."/>
            <person name="Banks D."/>
            <person name="Pimenov N.V."/>
            <person name="Frank Y.A."/>
            <person name="Karnachuk O.V."/>
            <person name="Ravin N.V."/>
        </authorList>
    </citation>
    <scope>NUCLEOTIDE SEQUENCE [LARGE SCALE GENOMIC DNA]</scope>
    <source>
        <strain evidence="2">BY5</strain>
    </source>
</reference>
<evidence type="ECO:0000313" key="3">
    <source>
        <dbReference type="Proteomes" id="UP000252355"/>
    </source>
</evidence>
<comment type="caution">
    <text evidence="2">The sequence shown here is derived from an EMBL/GenBank/DDBJ whole genome shotgun (WGS) entry which is preliminary data.</text>
</comment>
<proteinExistence type="predicted"/>
<protein>
    <submittedName>
        <fullName evidence="2">Uncharacterized protein</fullName>
    </submittedName>
</protein>
<accession>A0A367ZPB8</accession>
<dbReference type="AlphaFoldDB" id="A0A367ZPB8"/>
<dbReference type="EMBL" id="QOQW01000009">
    <property type="protein sequence ID" value="RCK79985.1"/>
    <property type="molecule type" value="Genomic_DNA"/>
</dbReference>
<feature type="region of interest" description="Disordered" evidence="1">
    <location>
        <begin position="1"/>
        <end position="45"/>
    </location>
</feature>